<feature type="coiled-coil region" evidence="1">
    <location>
        <begin position="25"/>
        <end position="52"/>
    </location>
</feature>
<organism evidence="3 4">
    <name type="scientific">Vineibacter terrae</name>
    <dbReference type="NCBI Taxonomy" id="2586908"/>
    <lineage>
        <taxon>Bacteria</taxon>
        <taxon>Pseudomonadati</taxon>
        <taxon>Pseudomonadota</taxon>
        <taxon>Alphaproteobacteria</taxon>
        <taxon>Hyphomicrobiales</taxon>
        <taxon>Vineibacter</taxon>
    </lineage>
</organism>
<proteinExistence type="predicted"/>
<dbReference type="InterPro" id="IPR009579">
    <property type="entry name" value="DUF1192"/>
</dbReference>
<sequence length="62" mass="7184">MARDDDELEPRTKKPQLRNLDPMSVDELRGYIAEMKAEIARVEEKIKAKQAHAAAAQQFFKR</sequence>
<keyword evidence="4" id="KW-1185">Reference proteome</keyword>
<protein>
    <submittedName>
        <fullName evidence="3">DUF1192 domain-containing protein</fullName>
    </submittedName>
</protein>
<keyword evidence="1" id="KW-0175">Coiled coil</keyword>
<comment type="caution">
    <text evidence="3">The sequence shown here is derived from an EMBL/GenBank/DDBJ whole genome shotgun (WGS) entry which is preliminary data.</text>
</comment>
<dbReference type="OrthoDB" id="7364583at2"/>
<dbReference type="EMBL" id="VDUZ01000075">
    <property type="protein sequence ID" value="TXL69660.1"/>
    <property type="molecule type" value="Genomic_DNA"/>
</dbReference>
<dbReference type="Pfam" id="PF06698">
    <property type="entry name" value="DUF1192"/>
    <property type="match status" value="1"/>
</dbReference>
<name>A0A5C8P8Z7_9HYPH</name>
<accession>A0A5C8P8Z7</accession>
<evidence type="ECO:0000256" key="1">
    <source>
        <dbReference type="SAM" id="Coils"/>
    </source>
</evidence>
<reference evidence="3 4" key="1">
    <citation type="submission" date="2019-06" db="EMBL/GenBank/DDBJ databases">
        <title>New taxonomy in bacterial strain CC-CFT640, isolated from vineyard.</title>
        <authorList>
            <person name="Lin S.-Y."/>
            <person name="Tsai C.-F."/>
            <person name="Young C.-C."/>
        </authorList>
    </citation>
    <scope>NUCLEOTIDE SEQUENCE [LARGE SCALE GENOMIC DNA]</scope>
    <source>
        <strain evidence="3 4">CC-CFT640</strain>
    </source>
</reference>
<gene>
    <name evidence="3" type="ORF">FHP25_38000</name>
</gene>
<dbReference type="Proteomes" id="UP000321638">
    <property type="component" value="Unassembled WGS sequence"/>
</dbReference>
<dbReference type="RefSeq" id="WP_147852235.1">
    <property type="nucleotide sequence ID" value="NZ_VDUZ01000075.1"/>
</dbReference>
<evidence type="ECO:0000313" key="3">
    <source>
        <dbReference type="EMBL" id="TXL69660.1"/>
    </source>
</evidence>
<feature type="region of interest" description="Disordered" evidence="2">
    <location>
        <begin position="1"/>
        <end position="21"/>
    </location>
</feature>
<evidence type="ECO:0000256" key="2">
    <source>
        <dbReference type="SAM" id="MobiDB-lite"/>
    </source>
</evidence>
<dbReference type="AlphaFoldDB" id="A0A5C8P8Z7"/>
<evidence type="ECO:0000313" key="4">
    <source>
        <dbReference type="Proteomes" id="UP000321638"/>
    </source>
</evidence>